<protein>
    <submittedName>
        <fullName evidence="5">Aldehyde dehydrogenase family protein</fullName>
    </submittedName>
</protein>
<keyword evidence="2" id="KW-0560">Oxidoreductase</keyword>
<reference evidence="5 6" key="1">
    <citation type="submission" date="2020-07" db="EMBL/GenBank/DDBJ databases">
        <title>Taxonomic revisions and descriptions of new bacterial species based on genomic comparisons in the high-G+C-content subgroup of the family Alcaligenaceae.</title>
        <authorList>
            <person name="Szabo A."/>
            <person name="Felfoldi T."/>
        </authorList>
    </citation>
    <scope>NUCLEOTIDE SEQUENCE [LARGE SCALE GENOMIC DNA]</scope>
    <source>
        <strain evidence="5 6">LMG 24012</strain>
    </source>
</reference>
<evidence type="ECO:0000313" key="5">
    <source>
        <dbReference type="EMBL" id="NYT50237.1"/>
    </source>
</evidence>
<dbReference type="AlphaFoldDB" id="A0A853G1S3"/>
<keyword evidence="3" id="KW-0175">Coiled coil</keyword>
<evidence type="ECO:0000256" key="3">
    <source>
        <dbReference type="SAM" id="Coils"/>
    </source>
</evidence>
<dbReference type="Proteomes" id="UP000559809">
    <property type="component" value="Unassembled WGS sequence"/>
</dbReference>
<dbReference type="EMBL" id="JACCEM010000006">
    <property type="protein sequence ID" value="NYT50237.1"/>
    <property type="molecule type" value="Genomic_DNA"/>
</dbReference>
<dbReference type="PANTHER" id="PTHR42991:SF1">
    <property type="entry name" value="ALDEHYDE DEHYDROGENASE"/>
    <property type="match status" value="1"/>
</dbReference>
<proteinExistence type="inferred from homology"/>
<comment type="caution">
    <text evidence="5">The sequence shown here is derived from an EMBL/GenBank/DDBJ whole genome shotgun (WGS) entry which is preliminary data.</text>
</comment>
<evidence type="ECO:0000256" key="1">
    <source>
        <dbReference type="ARBA" id="ARBA00009986"/>
    </source>
</evidence>
<dbReference type="Gene3D" id="3.40.309.10">
    <property type="entry name" value="Aldehyde Dehydrogenase, Chain A, domain 2"/>
    <property type="match status" value="1"/>
</dbReference>
<dbReference type="Gene3D" id="3.40.605.10">
    <property type="entry name" value="Aldehyde Dehydrogenase, Chain A, domain 1"/>
    <property type="match status" value="1"/>
</dbReference>
<dbReference type="SUPFAM" id="SSF53720">
    <property type="entry name" value="ALDH-like"/>
    <property type="match status" value="1"/>
</dbReference>
<dbReference type="InterPro" id="IPR016161">
    <property type="entry name" value="Ald_DH/histidinol_DH"/>
</dbReference>
<feature type="coiled-coil region" evidence="3">
    <location>
        <begin position="72"/>
        <end position="128"/>
    </location>
</feature>
<dbReference type="PANTHER" id="PTHR42991">
    <property type="entry name" value="ALDEHYDE DEHYDROGENASE"/>
    <property type="match status" value="1"/>
</dbReference>
<dbReference type="RefSeq" id="WP_180155972.1">
    <property type="nucleotide sequence ID" value="NZ_JACCEM010000006.1"/>
</dbReference>
<evidence type="ECO:0000259" key="4">
    <source>
        <dbReference type="Pfam" id="PF00171"/>
    </source>
</evidence>
<dbReference type="InterPro" id="IPR016163">
    <property type="entry name" value="Ald_DH_C"/>
</dbReference>
<name>A0A853G1S3_9BURK</name>
<sequence>MNESLHPSYPNQAPATSVIAGRPVTDGPAFDVVSPYDGAVVTAAIGGTADSVRDAVGAACAARDRMALMPGHERAERLLDAAASLRQDAENMARLLSLETGKTLRESRTELERAIDVIRLSAQEATRNAGRQVPLDASRLGAGALAVSRRFPVGAVGMIVPFNAPVNLACHKLAPALAAGNACVLKAPPEAAGTIGRLFGHFLRAGFTDGAVNLLQGGADVGQALVSDPRLDFISFTGSLRAGQSVKAAAGLRPCTLELGGLGPTVIHADADLERAAAACVASGFRLAGQSCASVQNVFVHEDVAERVTQRMAEGVRALKLGDPLDPDTDLGPVINLAAAERIAERIREAVQDGATCLAGGGRKGTMVEPTLLAGAPMQTRAVCEEIFGPVVLIHRYQDIADVFKWVNATGFGINFGLFTQSIAVAMQAHRSVITGAVIVNGTSTFRPDQMPYGGDRLSGYGRESPADSVKAMTRERFIVFQ</sequence>
<dbReference type="GO" id="GO:0008911">
    <property type="term" value="F:lactaldehyde dehydrogenase (NAD+) activity"/>
    <property type="evidence" value="ECO:0007669"/>
    <property type="project" value="TreeGrafter"/>
</dbReference>
<accession>A0A853G1S3</accession>
<dbReference type="InterPro" id="IPR016162">
    <property type="entry name" value="Ald_DH_N"/>
</dbReference>
<dbReference type="InterPro" id="IPR015590">
    <property type="entry name" value="Aldehyde_DH_dom"/>
</dbReference>
<gene>
    <name evidence="5" type="ORF">H0A72_13035</name>
</gene>
<evidence type="ECO:0000256" key="2">
    <source>
        <dbReference type="ARBA" id="ARBA00023002"/>
    </source>
</evidence>
<comment type="similarity">
    <text evidence="1">Belongs to the aldehyde dehydrogenase family.</text>
</comment>
<dbReference type="Pfam" id="PF00171">
    <property type="entry name" value="Aldedh"/>
    <property type="match status" value="1"/>
</dbReference>
<dbReference type="InterPro" id="IPR051020">
    <property type="entry name" value="ALDH-related_metabolic_enz"/>
</dbReference>
<evidence type="ECO:0000313" key="6">
    <source>
        <dbReference type="Proteomes" id="UP000559809"/>
    </source>
</evidence>
<feature type="domain" description="Aldehyde dehydrogenase" evidence="4">
    <location>
        <begin position="29"/>
        <end position="477"/>
    </location>
</feature>
<organism evidence="5 6">
    <name type="scientific">Parapusillimonas granuli</name>
    <dbReference type="NCBI Taxonomy" id="380911"/>
    <lineage>
        <taxon>Bacteria</taxon>
        <taxon>Pseudomonadati</taxon>
        <taxon>Pseudomonadota</taxon>
        <taxon>Betaproteobacteria</taxon>
        <taxon>Burkholderiales</taxon>
        <taxon>Alcaligenaceae</taxon>
        <taxon>Parapusillimonas</taxon>
    </lineage>
</organism>
<keyword evidence="6" id="KW-1185">Reference proteome</keyword>